<dbReference type="Pfam" id="PF12277">
    <property type="entry name" value="DUF3618"/>
    <property type="match status" value="1"/>
</dbReference>
<feature type="compositionally biased region" description="Polar residues" evidence="1">
    <location>
        <begin position="220"/>
        <end position="230"/>
    </location>
</feature>
<evidence type="ECO:0008006" key="4">
    <source>
        <dbReference type="Google" id="ProtNLM"/>
    </source>
</evidence>
<feature type="region of interest" description="Disordered" evidence="1">
    <location>
        <begin position="394"/>
        <end position="417"/>
    </location>
</feature>
<dbReference type="Gene3D" id="1.10.287.700">
    <property type="entry name" value="Helix hairpin bin"/>
    <property type="match status" value="1"/>
</dbReference>
<evidence type="ECO:0000313" key="3">
    <source>
        <dbReference type="Proteomes" id="UP000186019"/>
    </source>
</evidence>
<name>A0A1N7HMY8_9RHOB</name>
<feature type="compositionally biased region" description="Low complexity" evidence="1">
    <location>
        <begin position="194"/>
        <end position="216"/>
    </location>
</feature>
<keyword evidence="3" id="KW-1185">Reference proteome</keyword>
<evidence type="ECO:0000256" key="1">
    <source>
        <dbReference type="SAM" id="MobiDB-lite"/>
    </source>
</evidence>
<dbReference type="OrthoDB" id="7471221at2"/>
<dbReference type="STRING" id="573024.SAMN05216208_3579"/>
<accession>A0A1N7HMY8</accession>
<gene>
    <name evidence="2" type="ORF">SAMN05421666_3478</name>
</gene>
<evidence type="ECO:0000313" key="2">
    <source>
        <dbReference type="EMBL" id="SIS26209.1"/>
    </source>
</evidence>
<dbReference type="InterPro" id="IPR022062">
    <property type="entry name" value="DUF3618"/>
</dbReference>
<feature type="region of interest" description="Disordered" evidence="1">
    <location>
        <begin position="80"/>
        <end position="248"/>
    </location>
</feature>
<dbReference type="AlphaFoldDB" id="A0A1N7HMY8"/>
<feature type="compositionally biased region" description="Basic and acidic residues" evidence="1">
    <location>
        <begin position="85"/>
        <end position="134"/>
    </location>
</feature>
<protein>
    <recommendedName>
        <fullName evidence="4">Membrane-anchored ribosome-binding protein, inhibits growth in stationary phase, ElaB/YqjD/DUF883 family</fullName>
    </recommendedName>
</protein>
<feature type="compositionally biased region" description="Basic and acidic residues" evidence="1">
    <location>
        <begin position="184"/>
        <end position="193"/>
    </location>
</feature>
<reference evidence="2 3" key="1">
    <citation type="submission" date="2017-01" db="EMBL/GenBank/DDBJ databases">
        <authorList>
            <person name="Mah S.A."/>
            <person name="Swanson W.J."/>
            <person name="Moy G.W."/>
            <person name="Vacquier V.D."/>
        </authorList>
    </citation>
    <scope>NUCLEOTIDE SEQUENCE [LARGE SCALE GENOMIC DNA]</scope>
    <source>
        <strain evidence="2 3">DSM 29590</strain>
    </source>
</reference>
<feature type="region of interest" description="Disordered" evidence="1">
    <location>
        <begin position="1"/>
        <end position="23"/>
    </location>
</feature>
<feature type="compositionally biased region" description="Basic and acidic residues" evidence="1">
    <location>
        <begin position="159"/>
        <end position="168"/>
    </location>
</feature>
<proteinExistence type="predicted"/>
<dbReference type="EMBL" id="FTNV01000006">
    <property type="protein sequence ID" value="SIS26209.1"/>
    <property type="molecule type" value="Genomic_DNA"/>
</dbReference>
<organism evidence="2 3">
    <name type="scientific">Roseovarius nanhaiticus</name>
    <dbReference type="NCBI Taxonomy" id="573024"/>
    <lineage>
        <taxon>Bacteria</taxon>
        <taxon>Pseudomonadati</taxon>
        <taxon>Pseudomonadota</taxon>
        <taxon>Alphaproteobacteria</taxon>
        <taxon>Rhodobacterales</taxon>
        <taxon>Roseobacteraceae</taxon>
        <taxon>Roseovarius</taxon>
    </lineage>
</organism>
<dbReference type="RefSeq" id="WP_076535561.1">
    <property type="nucleotide sequence ID" value="NZ_FOAC01000007.1"/>
</dbReference>
<feature type="compositionally biased region" description="Basic and acidic residues" evidence="1">
    <location>
        <begin position="397"/>
        <end position="417"/>
    </location>
</feature>
<sequence>MTNDSRTPEEIEREIERERDGLKDSIEGLQDRFSLDGVFQQLGDQFREHGGEFGRSVARSARENPVALAVTGAGLAWLMFGGNRSSDRRDDRDRDRDYRTRDARPPATFVRDREWDTDHGHARHFDDSAPDRAARRGAGYAGPKTVTGGRHPSAPSWARDWDEGERRGTASGHSSDGLGAKARSAAEDARDKVASGSSSAAGAVSSAADSVRDSAGNAAETVSDSASSAAQRVRDSAGNVWSSASDHANAVQRRLTEGTENLSQEARERIAAARARALDARDEAGRRLNRGADQAADFYDDHPLVVGAVAFAVGAAIAGALPRTRTEDEYIGGYSDDLYEEAERIYAEEVEKAQKVVQAGVDEAKTVASDLEGDVKDAAATAADKAKSAANKVADAATEKAKHENLGDIKDDAKRES</sequence>
<dbReference type="Proteomes" id="UP000186019">
    <property type="component" value="Unassembled WGS sequence"/>
</dbReference>